<dbReference type="Proteomes" id="UP000886857">
    <property type="component" value="Unassembled WGS sequence"/>
</dbReference>
<reference evidence="1" key="2">
    <citation type="journal article" date="2021" name="PeerJ">
        <title>Extensive microbial diversity within the chicken gut microbiome revealed by metagenomics and culture.</title>
        <authorList>
            <person name="Gilroy R."/>
            <person name="Ravi A."/>
            <person name="Getino M."/>
            <person name="Pursley I."/>
            <person name="Horton D.L."/>
            <person name="Alikhan N.F."/>
            <person name="Baker D."/>
            <person name="Gharbi K."/>
            <person name="Hall N."/>
            <person name="Watson M."/>
            <person name="Adriaenssens E.M."/>
            <person name="Foster-Nyarko E."/>
            <person name="Jarju S."/>
            <person name="Secka A."/>
            <person name="Antonio M."/>
            <person name="Oren A."/>
            <person name="Chaudhuri R.R."/>
            <person name="La Ragione R."/>
            <person name="Hildebrand F."/>
            <person name="Pallen M.J."/>
        </authorList>
    </citation>
    <scope>NUCLEOTIDE SEQUENCE</scope>
    <source>
        <strain evidence="1">10406</strain>
    </source>
</reference>
<evidence type="ECO:0000313" key="2">
    <source>
        <dbReference type="Proteomes" id="UP000886857"/>
    </source>
</evidence>
<protein>
    <submittedName>
        <fullName evidence="1">Uncharacterized protein</fullName>
    </submittedName>
</protein>
<evidence type="ECO:0000313" key="1">
    <source>
        <dbReference type="EMBL" id="HIU99301.1"/>
    </source>
</evidence>
<dbReference type="AlphaFoldDB" id="A0A9D1NAY3"/>
<comment type="caution">
    <text evidence="1">The sequence shown here is derived from an EMBL/GenBank/DDBJ whole genome shotgun (WGS) entry which is preliminary data.</text>
</comment>
<sequence>MWKLDENRMQREFSVPFAQVRENLRKVFEEYGVSKTKQNTWLETEDFYWGLLDDNGQLSEEGRATMEKWKDYFGDPLKEMSFAMYMID</sequence>
<accession>A0A9D1NAY3</accession>
<reference evidence="1" key="1">
    <citation type="submission" date="2020-10" db="EMBL/GenBank/DDBJ databases">
        <authorList>
            <person name="Gilroy R."/>
        </authorList>
    </citation>
    <scope>NUCLEOTIDE SEQUENCE</scope>
    <source>
        <strain evidence="1">10406</strain>
    </source>
</reference>
<gene>
    <name evidence="1" type="ORF">IAC73_05620</name>
</gene>
<proteinExistence type="predicted"/>
<dbReference type="EMBL" id="DVOE01000085">
    <property type="protein sequence ID" value="HIU99301.1"/>
    <property type="molecule type" value="Genomic_DNA"/>
</dbReference>
<organism evidence="1 2">
    <name type="scientific">Candidatus Limadaptatus stercoripullorum</name>
    <dbReference type="NCBI Taxonomy" id="2840846"/>
    <lineage>
        <taxon>Bacteria</taxon>
        <taxon>Bacillati</taxon>
        <taxon>Bacillota</taxon>
        <taxon>Clostridia</taxon>
        <taxon>Eubacteriales</taxon>
        <taxon>Candidatus Limadaptatus</taxon>
    </lineage>
</organism>
<name>A0A9D1NAY3_9FIRM</name>